<keyword evidence="3" id="KW-1185">Reference proteome</keyword>
<name>A0A238JR66_9RHOB</name>
<evidence type="ECO:0000313" key="2">
    <source>
        <dbReference type="EMBL" id="SMX32677.1"/>
    </source>
</evidence>
<dbReference type="OrthoDB" id="9802649at2"/>
<feature type="domain" description="Glycosyltransferase 2-like" evidence="1">
    <location>
        <begin position="28"/>
        <end position="137"/>
    </location>
</feature>
<dbReference type="Pfam" id="PF00535">
    <property type="entry name" value="Glycos_transf_2"/>
    <property type="match status" value="1"/>
</dbReference>
<evidence type="ECO:0000313" key="3">
    <source>
        <dbReference type="Proteomes" id="UP000203464"/>
    </source>
</evidence>
<dbReference type="EMBL" id="FXYD01000001">
    <property type="protein sequence ID" value="SMX32677.1"/>
    <property type="molecule type" value="Genomic_DNA"/>
</dbReference>
<dbReference type="RefSeq" id="WP_093995203.1">
    <property type="nucleotide sequence ID" value="NZ_FXYD01000001.1"/>
</dbReference>
<reference evidence="3" key="1">
    <citation type="submission" date="2017-05" db="EMBL/GenBank/DDBJ databases">
        <authorList>
            <person name="Rodrigo-Torres L."/>
            <person name="Arahal R. D."/>
            <person name="Lucena T."/>
        </authorList>
    </citation>
    <scope>NUCLEOTIDE SEQUENCE [LARGE SCALE GENOMIC DNA]</scope>
    <source>
        <strain evidence="3">CECT 8868</strain>
    </source>
</reference>
<dbReference type="SUPFAM" id="SSF53448">
    <property type="entry name" value="Nucleotide-diphospho-sugar transferases"/>
    <property type="match status" value="1"/>
</dbReference>
<dbReference type="InterPro" id="IPR029044">
    <property type="entry name" value="Nucleotide-diphossugar_trans"/>
</dbReference>
<evidence type="ECO:0000259" key="1">
    <source>
        <dbReference type="Pfam" id="PF00535"/>
    </source>
</evidence>
<protein>
    <submittedName>
        <fullName evidence="2">Glycosyl transferase family 2</fullName>
    </submittedName>
</protein>
<gene>
    <name evidence="2" type="ORF">OCA8868_00794</name>
</gene>
<organism evidence="2 3">
    <name type="scientific">Octadecabacter ascidiaceicola</name>
    <dbReference type="NCBI Taxonomy" id="1655543"/>
    <lineage>
        <taxon>Bacteria</taxon>
        <taxon>Pseudomonadati</taxon>
        <taxon>Pseudomonadota</taxon>
        <taxon>Alphaproteobacteria</taxon>
        <taxon>Rhodobacterales</taxon>
        <taxon>Roseobacteraceae</taxon>
        <taxon>Octadecabacter</taxon>
    </lineage>
</organism>
<dbReference type="Gene3D" id="3.90.550.10">
    <property type="entry name" value="Spore Coat Polysaccharide Biosynthesis Protein SpsA, Chain A"/>
    <property type="match status" value="1"/>
</dbReference>
<proteinExistence type="predicted"/>
<dbReference type="GO" id="GO:0016740">
    <property type="term" value="F:transferase activity"/>
    <property type="evidence" value="ECO:0007669"/>
    <property type="project" value="UniProtKB-KW"/>
</dbReference>
<accession>A0A238JR66</accession>
<dbReference type="InterPro" id="IPR001173">
    <property type="entry name" value="Glyco_trans_2-like"/>
</dbReference>
<sequence>MMLRPDDLNTDTGTLVGTAGSDAACVHILMAVHQGENYLAQQMASFSTQTYSNWRLWAGIDAPDASEDQSREMLMTCSKPPTVMDGPMRGVAANFMTLMAAAPAGEIWALADQDDVWLPHKLARAVEKLNEVPADVPALYCARTLIADHRLGRLRLSPLRRRGPSFANALVQNIASGNTIVLNGAATKLIASVIADIPTPVIHDWWLYQLITSVGGQVICDDQPVLLYRQHSNNVLGANDCWRARLHRLRLILAGVWAGWTDRNLVCLRPISDRMTPQNRQCLETFSKARRLSVLRRIFHLRRSGIYRQRPAAGGVMWLAALLGRL</sequence>
<keyword evidence="2" id="KW-0808">Transferase</keyword>
<dbReference type="Proteomes" id="UP000203464">
    <property type="component" value="Unassembled WGS sequence"/>
</dbReference>
<dbReference type="AlphaFoldDB" id="A0A238JR66"/>